<feature type="binding site" evidence="4">
    <location>
        <position position="62"/>
    </location>
    <ligand>
        <name>spermidine</name>
        <dbReference type="ChEBI" id="CHEBI:57834"/>
    </ligand>
</feature>
<feature type="active site" description="Proton acceptor" evidence="4 5">
    <location>
        <position position="157"/>
    </location>
</feature>
<dbReference type="KEGG" id="sted:SPTER_10060"/>
<evidence type="ECO:0000256" key="6">
    <source>
        <dbReference type="RuleBase" id="RU003836"/>
    </source>
</evidence>
<dbReference type="OrthoDB" id="9793120at2"/>
<dbReference type="PANTHER" id="PTHR11558">
    <property type="entry name" value="SPERMIDINE/SPERMINE SYNTHASE"/>
    <property type="match status" value="1"/>
</dbReference>
<dbReference type="InterPro" id="IPR035246">
    <property type="entry name" value="Spermidine_synt_N"/>
</dbReference>
<feature type="binding site" evidence="4">
    <location>
        <position position="86"/>
    </location>
    <ligand>
        <name>spermidine</name>
        <dbReference type="ChEBI" id="CHEBI:57834"/>
    </ligand>
</feature>
<dbReference type="NCBIfam" id="NF002010">
    <property type="entry name" value="PRK00811.1"/>
    <property type="match status" value="1"/>
</dbReference>
<comment type="subunit">
    <text evidence="4">Homodimer or homotetramer.</text>
</comment>
<comment type="similarity">
    <text evidence="1 4 6">Belongs to the spermidine/spermine synthase family.</text>
</comment>
<evidence type="ECO:0000313" key="10">
    <source>
        <dbReference type="Proteomes" id="UP000320776"/>
    </source>
</evidence>
<dbReference type="Gene3D" id="2.30.140.10">
    <property type="entry name" value="Spermidine synthase, tetramerisation domain"/>
    <property type="match status" value="1"/>
</dbReference>
<dbReference type="Pfam" id="PF01564">
    <property type="entry name" value="Spermine_synth"/>
    <property type="match status" value="1"/>
</dbReference>
<comment type="catalytic activity">
    <reaction evidence="4 7">
        <text>S-adenosyl 3-(methylsulfanyl)propylamine + putrescine = S-methyl-5'-thioadenosine + spermidine + H(+)</text>
        <dbReference type="Rhea" id="RHEA:12721"/>
        <dbReference type="ChEBI" id="CHEBI:15378"/>
        <dbReference type="ChEBI" id="CHEBI:17509"/>
        <dbReference type="ChEBI" id="CHEBI:57443"/>
        <dbReference type="ChEBI" id="CHEBI:57834"/>
        <dbReference type="ChEBI" id="CHEBI:326268"/>
        <dbReference type="EC" id="2.5.1.16"/>
    </reaction>
</comment>
<feature type="binding site" evidence="4">
    <location>
        <begin position="157"/>
        <end position="160"/>
    </location>
    <ligand>
        <name>spermidine</name>
        <dbReference type="ChEBI" id="CHEBI:57834"/>
    </ligand>
</feature>
<comment type="pathway">
    <text evidence="4">Amine and polyamine biosynthesis; spermidine biosynthesis; spermidine from putrescine: step 1/1.</text>
</comment>
<evidence type="ECO:0000256" key="3">
    <source>
        <dbReference type="ARBA" id="ARBA00023115"/>
    </source>
</evidence>
<dbReference type="Gene3D" id="3.40.50.150">
    <property type="entry name" value="Vaccinia Virus protein VP39"/>
    <property type="match status" value="1"/>
</dbReference>
<dbReference type="Pfam" id="PF17284">
    <property type="entry name" value="Spermine_synt_N"/>
    <property type="match status" value="1"/>
</dbReference>
<dbReference type="GO" id="GO:0005829">
    <property type="term" value="C:cytosol"/>
    <property type="evidence" value="ECO:0007669"/>
    <property type="project" value="TreeGrafter"/>
</dbReference>
<dbReference type="CDD" id="cd02440">
    <property type="entry name" value="AdoMet_MTases"/>
    <property type="match status" value="1"/>
</dbReference>
<dbReference type="InterPro" id="IPR030374">
    <property type="entry name" value="PABS"/>
</dbReference>
<evidence type="ECO:0000313" key="9">
    <source>
        <dbReference type="EMBL" id="QDR79716.1"/>
    </source>
</evidence>
<dbReference type="InterPro" id="IPR030373">
    <property type="entry name" value="PABS_CS"/>
</dbReference>
<keyword evidence="3 4" id="KW-0620">Polyamine biosynthesis</keyword>
<dbReference type="HAMAP" id="MF_00198">
    <property type="entry name" value="Spermidine_synth"/>
    <property type="match status" value="1"/>
</dbReference>
<dbReference type="InterPro" id="IPR037163">
    <property type="entry name" value="Spermidine_synt_N_sf"/>
</dbReference>
<evidence type="ECO:0000256" key="4">
    <source>
        <dbReference type="HAMAP-Rule" id="MF_00198"/>
    </source>
</evidence>
<dbReference type="GO" id="GO:0004766">
    <property type="term" value="F:spermidine synthase activity"/>
    <property type="evidence" value="ECO:0007669"/>
    <property type="project" value="UniProtKB-UniRule"/>
</dbReference>
<dbReference type="PROSITE" id="PS01330">
    <property type="entry name" value="PABS_1"/>
    <property type="match status" value="1"/>
</dbReference>
<feature type="domain" description="PABS" evidence="8">
    <location>
        <begin position="2"/>
        <end position="237"/>
    </location>
</feature>
<comment type="function">
    <text evidence="4">Catalyzes the irreversible transfer of a propylamine group from the amino donor S-adenosylmethioninamine (decarboxy-AdoMet) to putrescine (1,4-diaminobutane) to yield spermidine.</text>
</comment>
<gene>
    <name evidence="4 9" type="primary">speE</name>
    <name evidence="9" type="ORF">SPTER_10060</name>
</gene>
<dbReference type="RefSeq" id="WP_144349320.1">
    <property type="nucleotide sequence ID" value="NZ_CP036259.1"/>
</dbReference>
<dbReference type="AlphaFoldDB" id="A0A517DR22"/>
<keyword evidence="4 7" id="KW-0745">Spermidine biosynthesis</keyword>
<dbReference type="Proteomes" id="UP000320776">
    <property type="component" value="Chromosome"/>
</dbReference>
<evidence type="ECO:0000256" key="7">
    <source>
        <dbReference type="RuleBase" id="RU003837"/>
    </source>
</evidence>
<feature type="binding site" evidence="4">
    <location>
        <position position="106"/>
    </location>
    <ligand>
        <name>S-methyl-5'-thioadenosine</name>
        <dbReference type="ChEBI" id="CHEBI:17509"/>
    </ligand>
</feature>
<dbReference type="InterPro" id="IPR001045">
    <property type="entry name" value="Spermi_synthase"/>
</dbReference>
<dbReference type="PROSITE" id="PS51006">
    <property type="entry name" value="PABS_2"/>
    <property type="match status" value="1"/>
</dbReference>
<feature type="binding site" evidence="4">
    <location>
        <position position="31"/>
    </location>
    <ligand>
        <name>S-methyl-5'-thioadenosine</name>
        <dbReference type="ChEBI" id="CHEBI:17509"/>
    </ligand>
</feature>
<dbReference type="EMBL" id="CP036259">
    <property type="protein sequence ID" value="QDR79716.1"/>
    <property type="molecule type" value="Genomic_DNA"/>
</dbReference>
<dbReference type="SUPFAM" id="SSF53335">
    <property type="entry name" value="S-adenosyl-L-methionine-dependent methyltransferases"/>
    <property type="match status" value="1"/>
</dbReference>
<evidence type="ECO:0000256" key="1">
    <source>
        <dbReference type="ARBA" id="ARBA00007867"/>
    </source>
</evidence>
<feature type="binding site" evidence="4">
    <location>
        <begin position="139"/>
        <end position="140"/>
    </location>
    <ligand>
        <name>S-methyl-5'-thioadenosine</name>
        <dbReference type="ChEBI" id="CHEBI:17509"/>
    </ligand>
</feature>
<evidence type="ECO:0000259" key="8">
    <source>
        <dbReference type="PROSITE" id="PS51006"/>
    </source>
</evidence>
<dbReference type="PANTHER" id="PTHR11558:SF11">
    <property type="entry name" value="SPERMIDINE SYNTHASE"/>
    <property type="match status" value="1"/>
</dbReference>
<evidence type="ECO:0000256" key="5">
    <source>
        <dbReference type="PROSITE-ProRule" id="PRU00354"/>
    </source>
</evidence>
<keyword evidence="2 4" id="KW-0808">Transferase</keyword>
<dbReference type="EC" id="2.5.1.16" evidence="4"/>
<dbReference type="NCBIfam" id="TIGR00417">
    <property type="entry name" value="speE"/>
    <property type="match status" value="1"/>
</dbReference>
<sequence length="278" mass="31639">MELWYTEYQTENLGLSVRIKETLYAGRSEYQEVAVVDSLEFGRMLVLDGVFQTSVFDEFIYHEMIAHVPLFVHPDPRTVLIIGGGDGGTAREVVKHQSIEVAEMVEIDGLVVDVSKKYLPEISVALNDNHPKLQLKIGDGIKHMEEVENKYDVIIVDCSDPIGPGAGLFTHAFYQNVHKALRPDGLFVQQTESPFFHQDLIKRLKADIASLFPITRLYLANIPLYPSGLHCFTIGSKQYDPLHTDRNRIPDNLDTRYYNRELQKSCFALPNFVQDLLK</sequence>
<evidence type="ECO:0000256" key="2">
    <source>
        <dbReference type="ARBA" id="ARBA00022679"/>
    </source>
</evidence>
<protein>
    <recommendedName>
        <fullName evidence="4">Polyamine aminopropyltransferase</fullName>
    </recommendedName>
    <alternativeName>
        <fullName evidence="4">Putrescine aminopropyltransferase</fullName>
        <shortName evidence="4">PAPT</shortName>
    </alternativeName>
    <alternativeName>
        <fullName evidence="4">Spermidine synthase</fullName>
        <shortName evidence="4">SPDS</shortName>
        <shortName evidence="4">SPDSY</shortName>
        <ecNumber evidence="4">2.5.1.16</ecNumber>
    </alternativeName>
</protein>
<reference evidence="9 10" key="1">
    <citation type="submission" date="2019-02" db="EMBL/GenBank/DDBJ databases">
        <title>Closed genome of Sporomusa termitida DSM 4440.</title>
        <authorList>
            <person name="Poehlein A."/>
            <person name="Daniel R."/>
        </authorList>
    </citation>
    <scope>NUCLEOTIDE SEQUENCE [LARGE SCALE GENOMIC DNA]</scope>
    <source>
        <strain evidence="9 10">DSM 4440</strain>
    </source>
</reference>
<organism evidence="9 10">
    <name type="scientific">Sporomusa termitida</name>
    <dbReference type="NCBI Taxonomy" id="2377"/>
    <lineage>
        <taxon>Bacteria</taxon>
        <taxon>Bacillati</taxon>
        <taxon>Bacillota</taxon>
        <taxon>Negativicutes</taxon>
        <taxon>Selenomonadales</taxon>
        <taxon>Sporomusaceae</taxon>
        <taxon>Sporomusa</taxon>
    </lineage>
</organism>
<name>A0A517DR22_9FIRM</name>
<keyword evidence="10" id="KW-1185">Reference proteome</keyword>
<dbReference type="UniPathway" id="UPA00248">
    <property type="reaction ID" value="UER00314"/>
</dbReference>
<accession>A0A517DR22</accession>
<feature type="binding site" evidence="4">
    <location>
        <position position="164"/>
    </location>
    <ligand>
        <name>S-methyl-5'-thioadenosine</name>
        <dbReference type="ChEBI" id="CHEBI:17509"/>
    </ligand>
</feature>
<dbReference type="InterPro" id="IPR029063">
    <property type="entry name" value="SAM-dependent_MTases_sf"/>
</dbReference>
<dbReference type="GO" id="GO:0008295">
    <property type="term" value="P:spermidine biosynthetic process"/>
    <property type="evidence" value="ECO:0007669"/>
    <property type="project" value="UniProtKB-UniRule"/>
</dbReference>
<proteinExistence type="inferred from homology"/>